<feature type="signal peptide" evidence="2">
    <location>
        <begin position="1"/>
        <end position="18"/>
    </location>
</feature>
<keyword evidence="4" id="KW-1185">Reference proteome</keyword>
<accession>A0A9Q8P3R8</accession>
<dbReference type="Proteomes" id="UP000756132">
    <property type="component" value="Chromosome 1"/>
</dbReference>
<protein>
    <submittedName>
        <fullName evidence="3">Uncharacterized protein</fullName>
    </submittedName>
</protein>
<feature type="chain" id="PRO_5040306556" evidence="2">
    <location>
        <begin position="19"/>
        <end position="190"/>
    </location>
</feature>
<feature type="compositionally biased region" description="Low complexity" evidence="1">
    <location>
        <begin position="84"/>
        <end position="99"/>
    </location>
</feature>
<dbReference type="GeneID" id="71981356"/>
<evidence type="ECO:0000256" key="2">
    <source>
        <dbReference type="SAM" id="SignalP"/>
    </source>
</evidence>
<keyword evidence="2" id="KW-0732">Signal</keyword>
<reference evidence="3" key="2">
    <citation type="journal article" date="2022" name="Microb. Genom.">
        <title>A chromosome-scale genome assembly of the tomato pathogen Cladosporium fulvum reveals a compartmentalized genome architecture and the presence of a dispensable chromosome.</title>
        <authorList>
            <person name="Zaccaron A.Z."/>
            <person name="Chen L.H."/>
            <person name="Samaras A."/>
            <person name="Stergiopoulos I."/>
        </authorList>
    </citation>
    <scope>NUCLEOTIDE SEQUENCE</scope>
    <source>
        <strain evidence="3">Race5_Kim</strain>
    </source>
</reference>
<name>A0A9Q8P3R8_PASFU</name>
<feature type="region of interest" description="Disordered" evidence="1">
    <location>
        <begin position="62"/>
        <end position="176"/>
    </location>
</feature>
<feature type="compositionally biased region" description="Low complexity" evidence="1">
    <location>
        <begin position="62"/>
        <end position="76"/>
    </location>
</feature>
<proteinExistence type="predicted"/>
<evidence type="ECO:0000313" key="3">
    <source>
        <dbReference type="EMBL" id="UJO12046.1"/>
    </source>
</evidence>
<reference evidence="3" key="1">
    <citation type="submission" date="2021-12" db="EMBL/GenBank/DDBJ databases">
        <authorList>
            <person name="Zaccaron A."/>
            <person name="Stergiopoulos I."/>
        </authorList>
    </citation>
    <scope>NUCLEOTIDE SEQUENCE</scope>
    <source>
        <strain evidence="3">Race5_Kim</strain>
    </source>
</reference>
<dbReference type="EMBL" id="CP090163">
    <property type="protein sequence ID" value="UJO12046.1"/>
    <property type="molecule type" value="Genomic_DNA"/>
</dbReference>
<dbReference type="KEGG" id="ffu:CLAFUR5_01478"/>
<organism evidence="3 4">
    <name type="scientific">Passalora fulva</name>
    <name type="common">Tomato leaf mold</name>
    <name type="synonym">Cladosporium fulvum</name>
    <dbReference type="NCBI Taxonomy" id="5499"/>
    <lineage>
        <taxon>Eukaryota</taxon>
        <taxon>Fungi</taxon>
        <taxon>Dikarya</taxon>
        <taxon>Ascomycota</taxon>
        <taxon>Pezizomycotina</taxon>
        <taxon>Dothideomycetes</taxon>
        <taxon>Dothideomycetidae</taxon>
        <taxon>Mycosphaerellales</taxon>
        <taxon>Mycosphaerellaceae</taxon>
        <taxon>Fulvia</taxon>
    </lineage>
</organism>
<gene>
    <name evidence="3" type="ORF">CLAFUR5_01478</name>
</gene>
<dbReference type="AlphaFoldDB" id="A0A9Q8P3R8"/>
<feature type="compositionally biased region" description="Pro residues" evidence="1">
    <location>
        <begin position="100"/>
        <end position="113"/>
    </location>
</feature>
<dbReference type="RefSeq" id="XP_047756412.1">
    <property type="nucleotide sequence ID" value="XM_047900626.1"/>
</dbReference>
<evidence type="ECO:0000256" key="1">
    <source>
        <dbReference type="SAM" id="MobiDB-lite"/>
    </source>
</evidence>
<sequence>MRSSIAIGAFALVTFAIADVTGVTVTQYPTTCSASPVAPAAPTYGGETPIDTTVTLSSTITTGATETIPVAPTTTETPPPAPPASETTVPVVTSPSDTVIPPPGTETPPPAPGPTDTGVPPEATTSFSTNTANPVEGSSTASAPTTASTTEAPPADSSTEGAPQQTGGADSFKQPSIMGLGAAVAALLII</sequence>
<feature type="compositionally biased region" description="Low complexity" evidence="1">
    <location>
        <begin position="138"/>
        <end position="159"/>
    </location>
</feature>
<evidence type="ECO:0000313" key="4">
    <source>
        <dbReference type="Proteomes" id="UP000756132"/>
    </source>
</evidence>
<feature type="compositionally biased region" description="Polar residues" evidence="1">
    <location>
        <begin position="123"/>
        <end position="137"/>
    </location>
</feature>